<dbReference type="Proteomes" id="UP000001285">
    <property type="component" value="Chromosome"/>
</dbReference>
<dbReference type="RefSeq" id="WP_014082029.1">
    <property type="nucleotide sequence ID" value="NC_015978.1"/>
</dbReference>
<reference evidence="4 5" key="1">
    <citation type="journal article" date="2011" name="Microb. Cell Fact.">
        <title>Genomic analysis reveals Lactobacillus sanfranciscensis as stable element in traditional sourdoughs.</title>
        <authorList>
            <person name="Vogel R.F."/>
            <person name="Pavlovic M."/>
            <person name="Ehrmann M.A."/>
            <person name="Wiezer A."/>
            <person name="Liesegang H."/>
            <person name="Offschanka S."/>
            <person name="Voget S."/>
            <person name="Angelov A."/>
            <person name="Bocker G."/>
            <person name="Liebl W."/>
        </authorList>
    </citation>
    <scope>NUCLEOTIDE SEQUENCE [LARGE SCALE GENOMIC DNA]</scope>
    <source>
        <strain evidence="4 5">TMW 1.1304</strain>
    </source>
</reference>
<dbReference type="InterPro" id="IPR018392">
    <property type="entry name" value="LysM"/>
</dbReference>
<dbReference type="KEGG" id="lsn:LSA_07580"/>
<dbReference type="EMBL" id="CP002461">
    <property type="protein sequence ID" value="AEN99171.1"/>
    <property type="molecule type" value="Genomic_DNA"/>
</dbReference>
<organism evidence="4 5">
    <name type="scientific">Fructilactobacillus sanfranciscensis (strain TMW 1.1304)</name>
    <name type="common">Lactobacillus sanfranciscensis</name>
    <dbReference type="NCBI Taxonomy" id="714313"/>
    <lineage>
        <taxon>Bacteria</taxon>
        <taxon>Bacillati</taxon>
        <taxon>Bacillota</taxon>
        <taxon>Bacilli</taxon>
        <taxon>Lactobacillales</taxon>
        <taxon>Lactobacillaceae</taxon>
        <taxon>Fructilactobacillus</taxon>
    </lineage>
</organism>
<evidence type="ECO:0000256" key="1">
    <source>
        <dbReference type="SAM" id="MobiDB-lite"/>
    </source>
</evidence>
<dbReference type="AlphaFoldDB" id="G2KU62"/>
<keyword evidence="2" id="KW-0472">Membrane</keyword>
<dbReference type="eggNOG" id="COG1388">
    <property type="taxonomic scope" value="Bacteria"/>
</dbReference>
<feature type="domain" description="LysM" evidence="3">
    <location>
        <begin position="141"/>
        <end position="185"/>
    </location>
</feature>
<dbReference type="InterPro" id="IPR036779">
    <property type="entry name" value="LysM_dom_sf"/>
</dbReference>
<feature type="transmembrane region" description="Helical" evidence="2">
    <location>
        <begin position="39"/>
        <end position="60"/>
    </location>
</feature>
<feature type="compositionally biased region" description="Polar residues" evidence="1">
    <location>
        <begin position="119"/>
        <end position="128"/>
    </location>
</feature>
<evidence type="ECO:0000259" key="3">
    <source>
        <dbReference type="PROSITE" id="PS51782"/>
    </source>
</evidence>
<keyword evidence="2" id="KW-0812">Transmembrane</keyword>
<dbReference type="OrthoDB" id="2152150at2"/>
<protein>
    <recommendedName>
        <fullName evidence="3">LysM domain-containing protein</fullName>
    </recommendedName>
</protein>
<keyword evidence="2" id="KW-1133">Transmembrane helix</keyword>
<proteinExistence type="predicted"/>
<accession>G2KU62</accession>
<feature type="compositionally biased region" description="Basic and acidic residues" evidence="1">
    <location>
        <begin position="129"/>
        <end position="139"/>
    </location>
</feature>
<dbReference type="SUPFAM" id="SSF54106">
    <property type="entry name" value="LysM domain"/>
    <property type="match status" value="1"/>
</dbReference>
<dbReference type="Pfam" id="PF01476">
    <property type="entry name" value="LysM"/>
    <property type="match status" value="1"/>
</dbReference>
<feature type="compositionally biased region" description="Basic and acidic residues" evidence="1">
    <location>
        <begin position="92"/>
        <end position="101"/>
    </location>
</feature>
<feature type="compositionally biased region" description="Low complexity" evidence="1">
    <location>
        <begin position="102"/>
        <end position="118"/>
    </location>
</feature>
<dbReference type="STRING" id="714313.LSA_07580"/>
<dbReference type="HOGENOM" id="CLU_109308_0_0_9"/>
<gene>
    <name evidence="4" type="ordered locus">LSA_07580</name>
</gene>
<dbReference type="SMART" id="SM00257">
    <property type="entry name" value="LysM"/>
    <property type="match status" value="1"/>
</dbReference>
<sequence>MDKNGNKKPWENSFSDDNAQEEGYLSRIALRKQKENFKLILSVLVSIVALTAIFSLVFGMSKQNDVQQYQSISKKKTKKVTKPKKKVTKPQKNNESKHDTEQNTSQNTNETQTTSNDQESSGEQNPNDTNHDTSQDKDNAEYVTVNPSEGIYRLATNAGISVSQLQALNGLNKNSVITPGQKLRIK</sequence>
<dbReference type="CDD" id="cd00118">
    <property type="entry name" value="LysM"/>
    <property type="match status" value="1"/>
</dbReference>
<evidence type="ECO:0000313" key="5">
    <source>
        <dbReference type="Proteomes" id="UP000001285"/>
    </source>
</evidence>
<evidence type="ECO:0000256" key="2">
    <source>
        <dbReference type="SAM" id="Phobius"/>
    </source>
</evidence>
<feature type="compositionally biased region" description="Basic residues" evidence="1">
    <location>
        <begin position="73"/>
        <end position="89"/>
    </location>
</feature>
<dbReference type="Gene3D" id="3.10.350.10">
    <property type="entry name" value="LysM domain"/>
    <property type="match status" value="1"/>
</dbReference>
<feature type="region of interest" description="Disordered" evidence="1">
    <location>
        <begin position="69"/>
        <end position="139"/>
    </location>
</feature>
<name>G2KU62_FRUST</name>
<evidence type="ECO:0000313" key="4">
    <source>
        <dbReference type="EMBL" id="AEN99171.1"/>
    </source>
</evidence>
<keyword evidence="5" id="KW-1185">Reference proteome</keyword>
<dbReference type="PROSITE" id="PS51782">
    <property type="entry name" value="LYSM"/>
    <property type="match status" value="1"/>
</dbReference>